<dbReference type="WBParaSite" id="TCNE_0001168101-mRNA-1">
    <property type="protein sequence ID" value="TCNE_0001168101-mRNA-1"/>
    <property type="gene ID" value="TCNE_0001168101"/>
</dbReference>
<keyword evidence="2" id="KW-1185">Reference proteome</keyword>
<gene>
    <name evidence="1" type="ORF">TCNE_LOCUS11681</name>
</gene>
<evidence type="ECO:0000313" key="2">
    <source>
        <dbReference type="Proteomes" id="UP000050794"/>
    </source>
</evidence>
<name>A0A183UT61_TOXCA</name>
<sequence>MVTPSDGQDWTVDMERWATSQKEEEQFVDDDVAYLKEQVYYNDYIMERIISFVPSIKDRVNIELCSKRMQRLSMRSPYSGFCLNNSVLDINYTMVDSTMSLNVAGNRVNVPSLTSAERIVTEELISEQPALCILITKALLNRFAKQIREVRLGGITDCERRLGYIPDHQDFRRSSKRLVLIASQLLYHGGSNPALYVGIVVLAVSHSHLGMTV</sequence>
<dbReference type="EMBL" id="UYWY01020948">
    <property type="protein sequence ID" value="VDM43002.1"/>
    <property type="molecule type" value="Genomic_DNA"/>
</dbReference>
<reference evidence="1 2" key="2">
    <citation type="submission" date="2018-11" db="EMBL/GenBank/DDBJ databases">
        <authorList>
            <consortium name="Pathogen Informatics"/>
        </authorList>
    </citation>
    <scope>NUCLEOTIDE SEQUENCE [LARGE SCALE GENOMIC DNA]</scope>
</reference>
<proteinExistence type="predicted"/>
<organism evidence="2 3">
    <name type="scientific">Toxocara canis</name>
    <name type="common">Canine roundworm</name>
    <dbReference type="NCBI Taxonomy" id="6265"/>
    <lineage>
        <taxon>Eukaryota</taxon>
        <taxon>Metazoa</taxon>
        <taxon>Ecdysozoa</taxon>
        <taxon>Nematoda</taxon>
        <taxon>Chromadorea</taxon>
        <taxon>Rhabditida</taxon>
        <taxon>Spirurina</taxon>
        <taxon>Ascaridomorpha</taxon>
        <taxon>Ascaridoidea</taxon>
        <taxon>Toxocaridae</taxon>
        <taxon>Toxocara</taxon>
    </lineage>
</organism>
<dbReference type="AlphaFoldDB" id="A0A183UT61"/>
<protein>
    <submittedName>
        <fullName evidence="3">F-box domain-containing protein</fullName>
    </submittedName>
</protein>
<evidence type="ECO:0000313" key="1">
    <source>
        <dbReference type="EMBL" id="VDM43002.1"/>
    </source>
</evidence>
<evidence type="ECO:0000313" key="3">
    <source>
        <dbReference type="WBParaSite" id="TCNE_0001168101-mRNA-1"/>
    </source>
</evidence>
<dbReference type="Proteomes" id="UP000050794">
    <property type="component" value="Unassembled WGS sequence"/>
</dbReference>
<reference evidence="3" key="1">
    <citation type="submission" date="2016-06" db="UniProtKB">
        <authorList>
            <consortium name="WormBaseParasite"/>
        </authorList>
    </citation>
    <scope>IDENTIFICATION</scope>
</reference>
<accession>A0A183UT61</accession>